<evidence type="ECO:0000313" key="1">
    <source>
        <dbReference type="EMBL" id="VXC60412.1"/>
    </source>
</evidence>
<proteinExistence type="predicted"/>
<dbReference type="AlphaFoldDB" id="A0A653ZY76"/>
<dbReference type="EMBL" id="CABWMC010000029">
    <property type="protein sequence ID" value="VXC60412.1"/>
    <property type="molecule type" value="Genomic_DNA"/>
</dbReference>
<evidence type="ECO:0000313" key="2">
    <source>
        <dbReference type="Proteomes" id="UP000437562"/>
    </source>
</evidence>
<sequence>MYIYTAGTHSYHTNNYTVYTQVGTLRVGGSKAGTSLAYS</sequence>
<organism evidence="1 2">
    <name type="scientific">Bacillus mycoides</name>
    <dbReference type="NCBI Taxonomy" id="1405"/>
    <lineage>
        <taxon>Bacteria</taxon>
        <taxon>Bacillati</taxon>
        <taxon>Bacillota</taxon>
        <taxon>Bacilli</taxon>
        <taxon>Bacillales</taxon>
        <taxon>Bacillaceae</taxon>
        <taxon>Bacillus</taxon>
        <taxon>Bacillus cereus group</taxon>
    </lineage>
</organism>
<dbReference type="Proteomes" id="UP000437562">
    <property type="component" value="Unassembled WGS sequence"/>
</dbReference>
<reference evidence="1 2" key="1">
    <citation type="submission" date="2019-10" db="EMBL/GenBank/DDBJ databases">
        <authorList>
            <person name="Karimi E."/>
        </authorList>
    </citation>
    <scope>NUCLEOTIDE SEQUENCE [LARGE SCALE GENOMIC DNA]</scope>
    <source>
        <strain evidence="1">Bacillus sp. 71</strain>
    </source>
</reference>
<gene>
    <name evidence="1" type="ORF">BACI71_40373</name>
</gene>
<accession>A0A653ZY76</accession>
<name>A0A653ZY76_BACMY</name>
<protein>
    <submittedName>
        <fullName evidence="1">Uncharacterized protein</fullName>
    </submittedName>
</protein>